<dbReference type="GO" id="GO:0006886">
    <property type="term" value="P:intracellular protein transport"/>
    <property type="evidence" value="ECO:0007669"/>
    <property type="project" value="InterPro"/>
</dbReference>
<dbReference type="Gene3D" id="3.30.1520.10">
    <property type="entry name" value="Phox-like domain"/>
    <property type="match status" value="2"/>
</dbReference>
<comment type="caution">
    <text evidence="15">The sequence shown here is derived from an EMBL/GenBank/DDBJ whole genome shotgun (WGS) entry which is preliminary data.</text>
</comment>
<proteinExistence type="inferred from homology"/>
<name>A0A3R7IGH5_9STRA</name>
<sequence length="377" mass="43897">MKVKQTLDQEGFWGNNSYKENRVPKSPKRVELNSAEHCAQQASGAVLELNRELVAQNVWLREKLTAGAVHLGEDLRRENERLKLQVAELEKKLEERKEIALVSTKVIESRITCREGRQFVEYQLQIETDTRGTLYAWHRYSTFRKLAERLQSNPDYWKRDIPELPSKHVFGNFSEKVIQERVVKLNQFLEAAANAEYLEWGIWSKQEVMQEHAKVVSAKVVDSRIQAQVEKPFIEYQLQIETECHNTLLVWHRYRSLYDWAGTLQTESNNRCIPQLPKEEPFGSFSKHIQHQVVRMNAFFKKVAKSDNLRWCIRIDDKLCVFKLRVTSLALTPSSGTAQESAKAQVQGSKLFPLTSMMTRQQQRNAQTYERKMAQAG</sequence>
<dbReference type="PANTHER" id="PTHR46209:SF3">
    <property type="entry name" value="PX DOMAIN-CONTAINING PROTEIN"/>
    <property type="match status" value="1"/>
</dbReference>
<protein>
    <recommendedName>
        <fullName evidence="12">PX domain-containing protein</fullName>
    </recommendedName>
</protein>
<dbReference type="SUPFAM" id="SSF64268">
    <property type="entry name" value="PX domain"/>
    <property type="match status" value="2"/>
</dbReference>
<accession>A0A3R7IGH5</accession>
<keyword evidence="4" id="KW-0813">Transport</keyword>
<evidence type="ECO:0000256" key="4">
    <source>
        <dbReference type="ARBA" id="ARBA00022448"/>
    </source>
</evidence>
<dbReference type="PROSITE" id="PS50195">
    <property type="entry name" value="PX"/>
    <property type="match status" value="1"/>
</dbReference>
<keyword evidence="7" id="KW-0653">Protein transport</keyword>
<keyword evidence="17" id="KW-1185">Reference proteome</keyword>
<dbReference type="CDD" id="cd06093">
    <property type="entry name" value="PX_domain"/>
    <property type="match status" value="2"/>
</dbReference>
<evidence type="ECO:0000256" key="3">
    <source>
        <dbReference type="ARBA" id="ARBA00010883"/>
    </source>
</evidence>
<dbReference type="Proteomes" id="UP000285883">
    <property type="component" value="Unassembled WGS sequence"/>
</dbReference>
<comment type="subcellular location">
    <subcellularLocation>
        <location evidence="2">Cytoplasm</location>
    </subcellularLocation>
    <subcellularLocation>
        <location evidence="10">Endomembrane system</location>
        <topology evidence="10">Peripheral membrane protein</topology>
        <orientation evidence="10">Cytoplasmic side</orientation>
    </subcellularLocation>
    <subcellularLocation>
        <location evidence="1">Endosome</location>
    </subcellularLocation>
</comment>
<evidence type="ECO:0000256" key="10">
    <source>
        <dbReference type="ARBA" id="ARBA00029433"/>
    </source>
</evidence>
<evidence type="ECO:0000313" key="14">
    <source>
        <dbReference type="EMBL" id="KAG2522002.1"/>
    </source>
</evidence>
<evidence type="ECO:0000256" key="6">
    <source>
        <dbReference type="ARBA" id="ARBA00022753"/>
    </source>
</evidence>
<dbReference type="GO" id="GO:0016050">
    <property type="term" value="P:vesicle organization"/>
    <property type="evidence" value="ECO:0007669"/>
    <property type="project" value="TreeGrafter"/>
</dbReference>
<reference evidence="13" key="1">
    <citation type="journal article" date="2015" name="Genom Data">
        <title>Genome sequences of six Phytophthora species associated with forests in New Zealand.</title>
        <authorList>
            <person name="Studholme D.J."/>
            <person name="McDougal R.L."/>
            <person name="Sambles C."/>
            <person name="Hansen E."/>
            <person name="Hardy G."/>
            <person name="Grant M."/>
            <person name="Ganley R.J."/>
            <person name="Williams N.M."/>
        </authorList>
    </citation>
    <scope>NUCLEOTIDE SEQUENCE</scope>
    <source>
        <strain evidence="13">NZFS 2646</strain>
        <strain evidence="14">NZFS 3630</strain>
    </source>
</reference>
<gene>
    <name evidence="15" type="ORF">BBI17_006730</name>
    <name evidence="16" type="ORF">BBO99_00006625</name>
    <name evidence="13" type="ORF">JM16_005457</name>
    <name evidence="14" type="ORF">JM18_005345</name>
</gene>
<keyword evidence="11" id="KW-0175">Coiled coil</keyword>
<dbReference type="Pfam" id="PF00787">
    <property type="entry name" value="PX"/>
    <property type="match status" value="1"/>
</dbReference>
<evidence type="ECO:0000256" key="7">
    <source>
        <dbReference type="ARBA" id="ARBA00022927"/>
    </source>
</evidence>
<comment type="similarity">
    <text evidence="3">Belongs to the sorting nexin family.</text>
</comment>
<dbReference type="InterPro" id="IPR036871">
    <property type="entry name" value="PX_dom_sf"/>
</dbReference>
<feature type="domain" description="PX" evidence="12">
    <location>
        <begin position="100"/>
        <end position="240"/>
    </location>
</feature>
<dbReference type="InterPro" id="IPR043544">
    <property type="entry name" value="SNX10/11"/>
</dbReference>
<dbReference type="PANTHER" id="PTHR46209">
    <property type="entry name" value="PX DOMAIN-CONTAINING PROTEIN"/>
    <property type="match status" value="1"/>
</dbReference>
<organism evidence="15 18">
    <name type="scientific">Phytophthora kernoviae</name>
    <dbReference type="NCBI Taxonomy" id="325452"/>
    <lineage>
        <taxon>Eukaryota</taxon>
        <taxon>Sar</taxon>
        <taxon>Stramenopiles</taxon>
        <taxon>Oomycota</taxon>
        <taxon>Peronosporomycetes</taxon>
        <taxon>Peronosporales</taxon>
        <taxon>Peronosporaceae</taxon>
        <taxon>Phytophthora</taxon>
    </lineage>
</organism>
<keyword evidence="5" id="KW-0963">Cytoplasm</keyword>
<evidence type="ECO:0000256" key="8">
    <source>
        <dbReference type="ARBA" id="ARBA00023121"/>
    </source>
</evidence>
<evidence type="ECO:0000256" key="11">
    <source>
        <dbReference type="SAM" id="Coils"/>
    </source>
</evidence>
<evidence type="ECO:0000256" key="2">
    <source>
        <dbReference type="ARBA" id="ARBA00004496"/>
    </source>
</evidence>
<dbReference type="GO" id="GO:0005768">
    <property type="term" value="C:endosome"/>
    <property type="evidence" value="ECO:0007669"/>
    <property type="project" value="UniProtKB-SubCell"/>
</dbReference>
<feature type="coiled-coil region" evidence="11">
    <location>
        <begin position="72"/>
        <end position="99"/>
    </location>
</feature>
<evidence type="ECO:0000313" key="18">
    <source>
        <dbReference type="Proteomes" id="UP000285883"/>
    </source>
</evidence>
<reference evidence="17 18" key="2">
    <citation type="submission" date="2018-07" db="EMBL/GenBank/DDBJ databases">
        <title>Genome sequencing of oomycete isolates from Chile give support for New Zealand origin for Phytophthora kernoviae and make available the first Nothophytophthora sp. genome.</title>
        <authorList>
            <person name="Studholme D.J."/>
            <person name="Sanfuentes E."/>
            <person name="Panda P."/>
            <person name="Hill R."/>
            <person name="Sambles C."/>
            <person name="Grant M."/>
            <person name="Williams N.M."/>
            <person name="Mcdougal R.L."/>
        </authorList>
    </citation>
    <scope>NUCLEOTIDE SEQUENCE [LARGE SCALE GENOMIC DNA]</scope>
    <source>
        <strain evidence="15">Chile2</strain>
        <strain evidence="16">Chile4</strain>
    </source>
</reference>
<dbReference type="AlphaFoldDB" id="A0A3R7IGH5"/>
<evidence type="ECO:0000313" key="16">
    <source>
        <dbReference type="EMBL" id="RLN77573.1"/>
    </source>
</evidence>
<dbReference type="Proteomes" id="UP000792063">
    <property type="component" value="Unassembled WGS sequence"/>
</dbReference>
<reference evidence="13" key="3">
    <citation type="submission" date="2020-06" db="EMBL/GenBank/DDBJ databases">
        <authorList>
            <person name="Studholme D.J."/>
        </authorList>
    </citation>
    <scope>NUCLEOTIDE SEQUENCE</scope>
    <source>
        <strain evidence="13">NZFS 2646</strain>
        <strain evidence="14">NZFS 3630</strain>
    </source>
</reference>
<dbReference type="EMBL" id="JPWV03000414">
    <property type="protein sequence ID" value="KAG2512305.1"/>
    <property type="molecule type" value="Genomic_DNA"/>
</dbReference>
<dbReference type="Proteomes" id="UP000285624">
    <property type="component" value="Unassembled WGS sequence"/>
</dbReference>
<evidence type="ECO:0000313" key="15">
    <source>
        <dbReference type="EMBL" id="RLN10391.1"/>
    </source>
</evidence>
<evidence type="ECO:0000256" key="9">
    <source>
        <dbReference type="ARBA" id="ARBA00023136"/>
    </source>
</evidence>
<evidence type="ECO:0000256" key="1">
    <source>
        <dbReference type="ARBA" id="ARBA00004177"/>
    </source>
</evidence>
<dbReference type="EMBL" id="MAYM02001851">
    <property type="protein sequence ID" value="RLN10391.1"/>
    <property type="molecule type" value="Genomic_DNA"/>
</dbReference>
<evidence type="ECO:0000313" key="13">
    <source>
        <dbReference type="EMBL" id="KAG2512305.1"/>
    </source>
</evidence>
<dbReference type="Proteomes" id="UP000785171">
    <property type="component" value="Unassembled WGS sequence"/>
</dbReference>
<keyword evidence="6" id="KW-0967">Endosome</keyword>
<dbReference type="EMBL" id="MBDN02000238">
    <property type="protein sequence ID" value="RLN77573.1"/>
    <property type="molecule type" value="Genomic_DNA"/>
</dbReference>
<dbReference type="GO" id="GO:1901981">
    <property type="term" value="F:phosphatidylinositol phosphate binding"/>
    <property type="evidence" value="ECO:0007669"/>
    <property type="project" value="TreeGrafter"/>
</dbReference>
<evidence type="ECO:0000313" key="17">
    <source>
        <dbReference type="Proteomes" id="UP000285624"/>
    </source>
</evidence>
<evidence type="ECO:0000256" key="5">
    <source>
        <dbReference type="ARBA" id="ARBA00022490"/>
    </source>
</evidence>
<keyword evidence="9" id="KW-0472">Membrane</keyword>
<keyword evidence="8" id="KW-0446">Lipid-binding</keyword>
<dbReference type="EMBL" id="JPWU03000228">
    <property type="protein sequence ID" value="KAG2522002.1"/>
    <property type="molecule type" value="Genomic_DNA"/>
</dbReference>
<dbReference type="STRING" id="325452.A0A3R7IGH5"/>
<dbReference type="InterPro" id="IPR001683">
    <property type="entry name" value="PX_dom"/>
</dbReference>
<evidence type="ECO:0000259" key="12">
    <source>
        <dbReference type="PROSITE" id="PS50195"/>
    </source>
</evidence>